<protein>
    <submittedName>
        <fullName evidence="2">Transposase</fullName>
    </submittedName>
</protein>
<organism evidence="1 2">
    <name type="scientific">Heterorhabditis bacteriophora</name>
    <name type="common">Entomopathogenic nematode worm</name>
    <dbReference type="NCBI Taxonomy" id="37862"/>
    <lineage>
        <taxon>Eukaryota</taxon>
        <taxon>Metazoa</taxon>
        <taxon>Ecdysozoa</taxon>
        <taxon>Nematoda</taxon>
        <taxon>Chromadorea</taxon>
        <taxon>Rhabditida</taxon>
        <taxon>Rhabditina</taxon>
        <taxon>Rhabditomorpha</taxon>
        <taxon>Strongyloidea</taxon>
        <taxon>Heterorhabditidae</taxon>
        <taxon>Heterorhabditis</taxon>
    </lineage>
</organism>
<dbReference type="Proteomes" id="UP000095283">
    <property type="component" value="Unplaced"/>
</dbReference>
<keyword evidence="1" id="KW-1185">Reference proteome</keyword>
<name>A0A1I7XAP6_HETBA</name>
<evidence type="ECO:0000313" key="2">
    <source>
        <dbReference type="WBParaSite" id="Hba_14672"/>
    </source>
</evidence>
<dbReference type="WBParaSite" id="Hba_14672">
    <property type="protein sequence ID" value="Hba_14672"/>
    <property type="gene ID" value="Hba_14672"/>
</dbReference>
<proteinExistence type="predicted"/>
<dbReference type="AlphaFoldDB" id="A0A1I7XAP6"/>
<sequence length="64" mass="6985">MGVNGERLVSVYIRTGFVWDSINVRLYDGCVVAVLLRTDAACLRSRIDLDVLCDFSITSSGACV</sequence>
<reference evidence="2" key="1">
    <citation type="submission" date="2016-11" db="UniProtKB">
        <authorList>
            <consortium name="WormBaseParasite"/>
        </authorList>
    </citation>
    <scope>IDENTIFICATION</scope>
</reference>
<evidence type="ECO:0000313" key="1">
    <source>
        <dbReference type="Proteomes" id="UP000095283"/>
    </source>
</evidence>
<accession>A0A1I7XAP6</accession>